<proteinExistence type="predicted"/>
<evidence type="ECO:0008006" key="3">
    <source>
        <dbReference type="Google" id="ProtNLM"/>
    </source>
</evidence>
<name>A0A432X038_9GAMM</name>
<reference evidence="1 2" key="1">
    <citation type="journal article" date="2011" name="Front. Microbiol.">
        <title>Genomic signatures of strain selection and enhancement in Bacillus atrophaeus var. globigii, a historical biowarfare simulant.</title>
        <authorList>
            <person name="Gibbons H.S."/>
            <person name="Broomall S.M."/>
            <person name="McNew L.A."/>
            <person name="Daligault H."/>
            <person name="Chapman C."/>
            <person name="Bruce D."/>
            <person name="Karavis M."/>
            <person name="Krepps M."/>
            <person name="McGregor P.A."/>
            <person name="Hong C."/>
            <person name="Park K.H."/>
            <person name="Akmal A."/>
            <person name="Feldman A."/>
            <person name="Lin J.S."/>
            <person name="Chang W.E."/>
            <person name="Higgs B.W."/>
            <person name="Demirev P."/>
            <person name="Lindquist J."/>
            <person name="Liem A."/>
            <person name="Fochler E."/>
            <person name="Read T.D."/>
            <person name="Tapia R."/>
            <person name="Johnson S."/>
            <person name="Bishop-Lilly K.A."/>
            <person name="Detter C."/>
            <person name="Han C."/>
            <person name="Sozhamannan S."/>
            <person name="Rosenzweig C.N."/>
            <person name="Skowronski E.W."/>
        </authorList>
    </citation>
    <scope>NUCLEOTIDE SEQUENCE [LARGE SCALE GENOMIC DNA]</scope>
    <source>
        <strain evidence="1 2">AIT1</strain>
    </source>
</reference>
<gene>
    <name evidence="1" type="ORF">CWE15_09240</name>
</gene>
<organism evidence="1 2">
    <name type="scientific">Aliidiomarina taiwanensis</name>
    <dbReference type="NCBI Taxonomy" id="946228"/>
    <lineage>
        <taxon>Bacteria</taxon>
        <taxon>Pseudomonadati</taxon>
        <taxon>Pseudomonadota</taxon>
        <taxon>Gammaproteobacteria</taxon>
        <taxon>Alteromonadales</taxon>
        <taxon>Idiomarinaceae</taxon>
        <taxon>Aliidiomarina</taxon>
    </lineage>
</organism>
<dbReference type="AlphaFoldDB" id="A0A432X038"/>
<dbReference type="Proteomes" id="UP000286976">
    <property type="component" value="Unassembled WGS sequence"/>
</dbReference>
<dbReference type="Pfam" id="PF20043">
    <property type="entry name" value="DUF6445"/>
    <property type="match status" value="1"/>
</dbReference>
<accession>A0A432X038</accession>
<dbReference type="InterPro" id="IPR045617">
    <property type="entry name" value="DUF6445"/>
</dbReference>
<evidence type="ECO:0000313" key="2">
    <source>
        <dbReference type="Proteomes" id="UP000286976"/>
    </source>
</evidence>
<sequence length="205" mass="23289">MPTSMIIVDDFFGNAKGLREAALKLTYPKQEGPYPGRNSVERLNLEGLTEEISRLVGEPLVPMDKDQAHGKCRISLASDVGSAKVHVDASHWSGILYLSEPEDCRGGTEFFRHIETDTERAPYNDQEAMQRFGAFSAKQWTSDILDRDSVDDSKWEMTMRVPMRFNRLVLLRPWLWHTAGDSFGDKIENGRLIYLMFFASAQAAR</sequence>
<evidence type="ECO:0000313" key="1">
    <source>
        <dbReference type="EMBL" id="RUO39302.1"/>
    </source>
</evidence>
<dbReference type="OrthoDB" id="4048724at2"/>
<dbReference type="EMBL" id="PIPQ01000006">
    <property type="protein sequence ID" value="RUO39302.1"/>
    <property type="molecule type" value="Genomic_DNA"/>
</dbReference>
<dbReference type="RefSeq" id="WP_126757802.1">
    <property type="nucleotide sequence ID" value="NZ_PIPQ01000006.1"/>
</dbReference>
<keyword evidence="2" id="KW-1185">Reference proteome</keyword>
<comment type="caution">
    <text evidence="1">The sequence shown here is derived from an EMBL/GenBank/DDBJ whole genome shotgun (WGS) entry which is preliminary data.</text>
</comment>
<protein>
    <recommendedName>
        <fullName evidence="3">Phytanoyl-CoA dioxygenase</fullName>
    </recommendedName>
</protein>